<proteinExistence type="inferred from homology"/>
<sequence>MTKERRKGYWEVIETIVIAVVLAFLIRTFVFESYEVEGISMLPTLHTGERVLVNKLIYDFETPKTGQIIVFRSPVIKSQDWIKRVIGVPGDTISVENNVVYINGHRYHEPFLKYRTSMNVPPTKVPPGYLWVEGDNRPKSYDSRYFGLLPMKNVKGQAFVVWWPLSDFHLLH</sequence>
<evidence type="ECO:0000256" key="1">
    <source>
        <dbReference type="ARBA" id="ARBA00000677"/>
    </source>
</evidence>
<dbReference type="Gene3D" id="2.10.109.10">
    <property type="entry name" value="Umud Fragment, subunit A"/>
    <property type="match status" value="1"/>
</dbReference>
<gene>
    <name evidence="10" type="ORF">BXT84_11805</name>
</gene>
<keyword evidence="7" id="KW-0812">Transmembrane</keyword>
<dbReference type="InterPro" id="IPR036286">
    <property type="entry name" value="LexA/Signal_pep-like_sf"/>
</dbReference>
<evidence type="ECO:0000256" key="5">
    <source>
        <dbReference type="ARBA" id="ARBA00022670"/>
    </source>
</evidence>
<dbReference type="Proteomes" id="UP000325292">
    <property type="component" value="Chromosome"/>
</dbReference>
<keyword evidence="11" id="KW-1185">Reference proteome</keyword>
<evidence type="ECO:0000313" key="10">
    <source>
        <dbReference type="EMBL" id="AUW94543.1"/>
    </source>
</evidence>
<dbReference type="NCBIfam" id="TIGR02227">
    <property type="entry name" value="sigpep_I_bact"/>
    <property type="match status" value="1"/>
</dbReference>
<dbReference type="PANTHER" id="PTHR43390">
    <property type="entry name" value="SIGNAL PEPTIDASE I"/>
    <property type="match status" value="1"/>
</dbReference>
<dbReference type="EC" id="3.4.21.89" evidence="4 7"/>
<dbReference type="Pfam" id="PF10502">
    <property type="entry name" value="Peptidase_S26"/>
    <property type="match status" value="1"/>
</dbReference>
<dbReference type="InterPro" id="IPR000223">
    <property type="entry name" value="Pept_S26A_signal_pept_1"/>
</dbReference>
<accession>A0ABM6RT60</accession>
<dbReference type="PROSITE" id="PS00760">
    <property type="entry name" value="SPASE_I_2"/>
    <property type="match status" value="1"/>
</dbReference>
<dbReference type="InterPro" id="IPR019758">
    <property type="entry name" value="Pept_S26A_signal_pept_1_CS"/>
</dbReference>
<comment type="similarity">
    <text evidence="3 8">Belongs to the peptidase S26 family.</text>
</comment>
<evidence type="ECO:0000259" key="9">
    <source>
        <dbReference type="Pfam" id="PF10502"/>
    </source>
</evidence>
<evidence type="ECO:0000313" key="11">
    <source>
        <dbReference type="Proteomes" id="UP000325292"/>
    </source>
</evidence>
<dbReference type="EMBL" id="CP019454">
    <property type="protein sequence ID" value="AUW94543.1"/>
    <property type="molecule type" value="Genomic_DNA"/>
</dbReference>
<dbReference type="PANTHER" id="PTHR43390:SF1">
    <property type="entry name" value="CHLOROPLAST PROCESSING PEPTIDASE"/>
    <property type="match status" value="1"/>
</dbReference>
<keyword evidence="7" id="KW-1133">Transmembrane helix</keyword>
<protein>
    <recommendedName>
        <fullName evidence="4 7">Signal peptidase I</fullName>
        <ecNumber evidence="4 7">3.4.21.89</ecNumber>
    </recommendedName>
</protein>
<name>A0ABM6RT60_9FIRM</name>
<dbReference type="CDD" id="cd06530">
    <property type="entry name" value="S26_SPase_I"/>
    <property type="match status" value="1"/>
</dbReference>
<keyword evidence="6 7" id="KW-0378">Hydrolase</keyword>
<evidence type="ECO:0000256" key="3">
    <source>
        <dbReference type="ARBA" id="ARBA00009370"/>
    </source>
</evidence>
<dbReference type="InterPro" id="IPR019756">
    <property type="entry name" value="Pept_S26A_signal_pept_1_Ser-AS"/>
</dbReference>
<dbReference type="InterPro" id="IPR019533">
    <property type="entry name" value="Peptidase_S26"/>
</dbReference>
<dbReference type="SUPFAM" id="SSF51306">
    <property type="entry name" value="LexA/Signal peptidase"/>
    <property type="match status" value="1"/>
</dbReference>
<keyword evidence="7" id="KW-0472">Membrane</keyword>
<comment type="catalytic activity">
    <reaction evidence="1 7">
        <text>Cleavage of hydrophobic, N-terminal signal or leader sequences from secreted and periplasmic proteins.</text>
        <dbReference type="EC" id="3.4.21.89"/>
    </reaction>
</comment>
<dbReference type="PRINTS" id="PR00727">
    <property type="entry name" value="LEADERPTASE"/>
</dbReference>
<evidence type="ECO:0000256" key="4">
    <source>
        <dbReference type="ARBA" id="ARBA00013208"/>
    </source>
</evidence>
<dbReference type="RefSeq" id="WP_103376899.1">
    <property type="nucleotide sequence ID" value="NZ_CP133983.1"/>
</dbReference>
<dbReference type="PROSITE" id="PS00761">
    <property type="entry name" value="SPASE_I_3"/>
    <property type="match status" value="1"/>
</dbReference>
<evidence type="ECO:0000256" key="2">
    <source>
        <dbReference type="ARBA" id="ARBA00004401"/>
    </source>
</evidence>
<dbReference type="PROSITE" id="PS00501">
    <property type="entry name" value="SPASE_I_1"/>
    <property type="match status" value="1"/>
</dbReference>
<evidence type="ECO:0000256" key="8">
    <source>
        <dbReference type="RuleBase" id="RU362042"/>
    </source>
</evidence>
<organism evidence="10 11">
    <name type="scientific">Sulfobacillus thermotolerans</name>
    <dbReference type="NCBI Taxonomy" id="338644"/>
    <lineage>
        <taxon>Bacteria</taxon>
        <taxon>Bacillati</taxon>
        <taxon>Bacillota</taxon>
        <taxon>Clostridia</taxon>
        <taxon>Eubacteriales</taxon>
        <taxon>Clostridiales Family XVII. Incertae Sedis</taxon>
        <taxon>Sulfobacillus</taxon>
    </lineage>
</organism>
<dbReference type="InterPro" id="IPR019757">
    <property type="entry name" value="Pept_S26A_signal_pept_1_Lys-AS"/>
</dbReference>
<feature type="transmembrane region" description="Helical" evidence="7">
    <location>
        <begin position="12"/>
        <end position="31"/>
    </location>
</feature>
<keyword evidence="5 7" id="KW-0645">Protease</keyword>
<comment type="subcellular location">
    <subcellularLocation>
        <location evidence="2">Cell membrane</location>
        <topology evidence="2">Single-pass type II membrane protein</topology>
    </subcellularLocation>
    <subcellularLocation>
        <location evidence="8">Membrane</location>
        <topology evidence="8">Single-pass type II membrane protein</topology>
    </subcellularLocation>
</comment>
<evidence type="ECO:0000256" key="7">
    <source>
        <dbReference type="RuleBase" id="RU003993"/>
    </source>
</evidence>
<feature type="domain" description="Peptidase S26" evidence="9">
    <location>
        <begin position="10"/>
        <end position="163"/>
    </location>
</feature>
<reference evidence="10 11" key="1">
    <citation type="journal article" date="2019" name="Sci. Rep.">
        <title>Sulfobacillus thermotolerans: new insights into resistance and metabolic capacities of acidophilic chemolithotrophs.</title>
        <authorList>
            <person name="Panyushkina A.E."/>
            <person name="Babenko V.V."/>
            <person name="Nikitina A.S."/>
            <person name="Selezneva O.V."/>
            <person name="Tsaplina I.A."/>
            <person name="Letarova M.A."/>
            <person name="Kostryukova E.S."/>
            <person name="Letarov A.V."/>
        </authorList>
    </citation>
    <scope>NUCLEOTIDE SEQUENCE [LARGE SCALE GENOMIC DNA]</scope>
    <source>
        <strain evidence="10 11">Kr1</strain>
    </source>
</reference>
<evidence type="ECO:0000256" key="6">
    <source>
        <dbReference type="ARBA" id="ARBA00022801"/>
    </source>
</evidence>